<feature type="transmembrane region" description="Helical" evidence="1">
    <location>
        <begin position="100"/>
        <end position="117"/>
    </location>
</feature>
<comment type="caution">
    <text evidence="4">The sequence shown here is derived from an EMBL/GenBank/DDBJ whole genome shotgun (WGS) entry which is preliminary data.</text>
</comment>
<accession>A0ABV0ACI1</accession>
<keyword evidence="1" id="KW-0472">Membrane</keyword>
<evidence type="ECO:0000313" key="5">
    <source>
        <dbReference type="Proteomes" id="UP001416393"/>
    </source>
</evidence>
<protein>
    <submittedName>
        <fullName evidence="4">FecR domain-containing protein</fullName>
    </submittedName>
</protein>
<keyword evidence="1" id="KW-0812">Transmembrane</keyword>
<organism evidence="4 5">
    <name type="scientific">Mariniflexile soesokkakense</name>
    <dbReference type="NCBI Taxonomy" id="1343160"/>
    <lineage>
        <taxon>Bacteria</taxon>
        <taxon>Pseudomonadati</taxon>
        <taxon>Bacteroidota</taxon>
        <taxon>Flavobacteriia</taxon>
        <taxon>Flavobacteriales</taxon>
        <taxon>Flavobacteriaceae</taxon>
        <taxon>Mariniflexile</taxon>
    </lineage>
</organism>
<feature type="domain" description="Protein FecR C-terminal" evidence="3">
    <location>
        <begin position="329"/>
        <end position="396"/>
    </location>
</feature>
<keyword evidence="1" id="KW-1133">Transmembrane helix</keyword>
<dbReference type="Pfam" id="PF04773">
    <property type="entry name" value="FecR"/>
    <property type="match status" value="1"/>
</dbReference>
<dbReference type="RefSeq" id="WP_346242537.1">
    <property type="nucleotide sequence ID" value="NZ_JAZHYP010000007.1"/>
</dbReference>
<dbReference type="InterPro" id="IPR006860">
    <property type="entry name" value="FecR"/>
</dbReference>
<dbReference type="Gene3D" id="2.60.120.1440">
    <property type="match status" value="1"/>
</dbReference>
<gene>
    <name evidence="4" type="ORF">VP395_13430</name>
</gene>
<sequence>MDNINPHILKLISNYISKNITEKEFHELKQWIHEDSKNKQFFIDHLQIYKKVRRIQFAEILDKDIAWDNVISKLKNPFPQNQASKKTASKSKYIKLIPTISKYAAIAFLFLAIGYSYQKGYFSSTKNAVIPSESITLQLENGSVQIINEDGSTQLVDEKGEILGTQNGKQLVYSNGAKKETLSYNTLTVPYGKRFEIKLSDGTSVHLNAGTSLKYPVKFLKGEKRQVFLNGEAFFSVAKDAKHPFIVNAENLNVEVFGTEFNVSAYPEDIDTDVVLVEGSVGMYKDSQTMKEGTMLVPGTKGSLNKVNLNIGTAKVNTLIYTSWREGGLFFRNMPFKNIAKKIERQYNMKVIITNKLLENETFNANFNEEPIEKILGYFSDSYNIKYSIKNNIVYIN</sequence>
<dbReference type="PANTHER" id="PTHR30273:SF2">
    <property type="entry name" value="PROTEIN FECR"/>
    <property type="match status" value="1"/>
</dbReference>
<evidence type="ECO:0000259" key="3">
    <source>
        <dbReference type="Pfam" id="PF16344"/>
    </source>
</evidence>
<dbReference type="Proteomes" id="UP001416393">
    <property type="component" value="Unassembled WGS sequence"/>
</dbReference>
<evidence type="ECO:0000259" key="2">
    <source>
        <dbReference type="Pfam" id="PF04773"/>
    </source>
</evidence>
<reference evidence="4 5" key="1">
    <citation type="submission" date="2024-01" db="EMBL/GenBank/DDBJ databases">
        <title>Mariniflexile litorale sp. nov., isolated from the shallow sediments of the Sea of Japan.</title>
        <authorList>
            <person name="Romanenko L."/>
            <person name="Bystritskaya E."/>
            <person name="Isaeva M."/>
        </authorList>
    </citation>
    <scope>NUCLEOTIDE SEQUENCE [LARGE SCALE GENOMIC DNA]</scope>
    <source>
        <strain evidence="4 5">KCTC 32427</strain>
    </source>
</reference>
<dbReference type="Gene3D" id="3.55.50.30">
    <property type="match status" value="1"/>
</dbReference>
<evidence type="ECO:0000313" key="4">
    <source>
        <dbReference type="EMBL" id="MEN3324738.1"/>
    </source>
</evidence>
<dbReference type="Pfam" id="PF16344">
    <property type="entry name" value="FecR_C"/>
    <property type="match status" value="1"/>
</dbReference>
<dbReference type="PANTHER" id="PTHR30273">
    <property type="entry name" value="PERIPLASMIC SIGNAL SENSOR AND SIGMA FACTOR ACTIVATOR FECR-RELATED"/>
    <property type="match status" value="1"/>
</dbReference>
<dbReference type="InterPro" id="IPR032508">
    <property type="entry name" value="FecR_C"/>
</dbReference>
<proteinExistence type="predicted"/>
<evidence type="ECO:0000256" key="1">
    <source>
        <dbReference type="SAM" id="Phobius"/>
    </source>
</evidence>
<feature type="domain" description="FecR protein" evidence="2">
    <location>
        <begin position="187"/>
        <end position="281"/>
    </location>
</feature>
<keyword evidence="5" id="KW-1185">Reference proteome</keyword>
<name>A0ABV0ACI1_9FLAO</name>
<dbReference type="EMBL" id="JAZHYP010000007">
    <property type="protein sequence ID" value="MEN3324738.1"/>
    <property type="molecule type" value="Genomic_DNA"/>
</dbReference>
<dbReference type="InterPro" id="IPR012373">
    <property type="entry name" value="Ferrdict_sens_TM"/>
</dbReference>